<dbReference type="GO" id="GO:0005524">
    <property type="term" value="F:ATP binding"/>
    <property type="evidence" value="ECO:0007669"/>
    <property type="project" value="UniProtKB-KW"/>
</dbReference>
<evidence type="ECO:0000313" key="7">
    <source>
        <dbReference type="Proteomes" id="UP000293925"/>
    </source>
</evidence>
<evidence type="ECO:0000256" key="2">
    <source>
        <dbReference type="ARBA" id="ARBA00022801"/>
    </source>
</evidence>
<dbReference type="GO" id="GO:0016787">
    <property type="term" value="F:hydrolase activity"/>
    <property type="evidence" value="ECO:0007669"/>
    <property type="project" value="UniProtKB-KW"/>
</dbReference>
<dbReference type="PROSITE" id="PS51194">
    <property type="entry name" value="HELICASE_CTER"/>
    <property type="match status" value="1"/>
</dbReference>
<dbReference type="Pfam" id="PF00271">
    <property type="entry name" value="Helicase_C"/>
    <property type="match status" value="1"/>
</dbReference>
<evidence type="ECO:0000256" key="4">
    <source>
        <dbReference type="ARBA" id="ARBA00022840"/>
    </source>
</evidence>
<dbReference type="GO" id="GO:0004386">
    <property type="term" value="F:helicase activity"/>
    <property type="evidence" value="ECO:0007669"/>
    <property type="project" value="UniProtKB-KW"/>
</dbReference>
<dbReference type="GO" id="GO:0003676">
    <property type="term" value="F:nucleic acid binding"/>
    <property type="evidence" value="ECO:0007669"/>
    <property type="project" value="InterPro"/>
</dbReference>
<evidence type="ECO:0000313" key="6">
    <source>
        <dbReference type="EMBL" id="TCD26319.1"/>
    </source>
</evidence>
<dbReference type="PANTHER" id="PTHR12131">
    <property type="entry name" value="ATP-DEPENDENT RNA AND DNA HELICASE"/>
    <property type="match status" value="1"/>
</dbReference>
<dbReference type="Proteomes" id="UP000293925">
    <property type="component" value="Unassembled WGS sequence"/>
</dbReference>
<dbReference type="OrthoDB" id="9812126at2"/>
<comment type="caution">
    <text evidence="6">The sequence shown here is derived from an EMBL/GenBank/DDBJ whole genome shotgun (WGS) entry which is preliminary data.</text>
</comment>
<keyword evidence="7" id="KW-1185">Reference proteome</keyword>
<accession>A0A4R0PZP6</accession>
<evidence type="ECO:0000256" key="3">
    <source>
        <dbReference type="ARBA" id="ARBA00022806"/>
    </source>
</evidence>
<dbReference type="SMART" id="SM00490">
    <property type="entry name" value="HELICc"/>
    <property type="match status" value="1"/>
</dbReference>
<protein>
    <submittedName>
        <fullName evidence="6">Helicase</fullName>
    </submittedName>
</protein>
<proteinExistence type="predicted"/>
<evidence type="ECO:0000259" key="5">
    <source>
        <dbReference type="PROSITE" id="PS51194"/>
    </source>
</evidence>
<reference evidence="6 7" key="1">
    <citation type="submission" date="2019-02" db="EMBL/GenBank/DDBJ databases">
        <title>Pedobacter sp. RP-3-21 sp. nov., isolated from Arctic soil.</title>
        <authorList>
            <person name="Dahal R.H."/>
        </authorList>
    </citation>
    <scope>NUCLEOTIDE SEQUENCE [LARGE SCALE GENOMIC DNA]</scope>
    <source>
        <strain evidence="6 7">RP-3-21</strain>
    </source>
</reference>
<dbReference type="InterPro" id="IPR050699">
    <property type="entry name" value="RNA-DNA_Helicase"/>
</dbReference>
<dbReference type="InterPro" id="IPR001650">
    <property type="entry name" value="Helicase_C-like"/>
</dbReference>
<keyword evidence="1" id="KW-0547">Nucleotide-binding</keyword>
<evidence type="ECO:0000256" key="1">
    <source>
        <dbReference type="ARBA" id="ARBA00022741"/>
    </source>
</evidence>
<dbReference type="RefSeq" id="WP_131531004.1">
    <property type="nucleotide sequence ID" value="NZ_SJSO01000010.1"/>
</dbReference>
<organism evidence="6 7">
    <name type="scientific">Pedobacter psychrodurus</name>
    <dbReference type="NCBI Taxonomy" id="2530456"/>
    <lineage>
        <taxon>Bacteria</taxon>
        <taxon>Pseudomonadati</taxon>
        <taxon>Bacteroidota</taxon>
        <taxon>Sphingobacteriia</taxon>
        <taxon>Sphingobacteriales</taxon>
        <taxon>Sphingobacteriaceae</taxon>
        <taxon>Pedobacter</taxon>
    </lineage>
</organism>
<keyword evidence="4" id="KW-0067">ATP-binding</keyword>
<dbReference type="AlphaFoldDB" id="A0A4R0PZP6"/>
<keyword evidence="2" id="KW-0378">Hydrolase</keyword>
<dbReference type="SUPFAM" id="SSF52540">
    <property type="entry name" value="P-loop containing nucleoside triphosphate hydrolases"/>
    <property type="match status" value="2"/>
</dbReference>
<dbReference type="Pfam" id="PF00270">
    <property type="entry name" value="DEAD"/>
    <property type="match status" value="1"/>
</dbReference>
<name>A0A4R0PZP6_9SPHI</name>
<sequence length="767" mass="89694">MDRIEETINVLRQINKFNAKEISDDILIKSVCDYFNEIKNDSLNQSDLKFLKYISNIAGIPHYFDTLNTQFNHSTEIEEYNLNTFSSLLYESTLHTNENLKVHKFQMKIMDLFEMGKLNRYFLSASTSFGKTHIVFEIIRKMNYGNVVLIFPTIALLSENLEKLISDENYEYFREKYKIHTLSEVTKFEENNLFIYTPERFLSFKEKNPTSIDFNFAFIDEIYKIDNEYLLDEEVKENERDVAYRLSVFYALENNVDVLLAGPYIDFYDPNKNGYNNSFDNFLTQNKIELLNYNQYEIVSKSFQDIKSKKHIDVDKYLEFDFETNRKSDRLIEIVKKINEINENTIVYCSTRNYTETNATTLLESNIFNNHSDNNYSDFINHISKNFSKDWTIIKALKKGIGVHHGLIPKYIQKEIISLFNSAQLKVLLSTTTITEGVNTSAKNLIVLHSKKGDKELKKFDAKNIAGRAGRFLYHYSGRVIVLQNEFMKAIESEPEGIKHKNYDLKAPKDEIDLFYSKDEFLSQADQDRKTDIKAEQEKRGIPDEIFNLYKVVSRLDKITIYDEIKKLTVSELELIKTLIRVINYKLDIDYDGFQVILKVIHPIVKNQKLKFLIDYKGLNGDYSTLTHLLHFYLTGGFIGSIKYKISQNIKIDKAISDTAEFVYNTLKYQVVKYIGVFNIMYRFIQAQENNKSFEEIIGIDRLLVKLEYNALTEFGRIASDYGVPSNVVEYYESPESANQIKANFDSYELTIFNRIEKIISGTDSNN</sequence>
<dbReference type="Gene3D" id="3.40.50.300">
    <property type="entry name" value="P-loop containing nucleotide triphosphate hydrolases"/>
    <property type="match status" value="2"/>
</dbReference>
<feature type="domain" description="Helicase C-terminal" evidence="5">
    <location>
        <begin position="330"/>
        <end position="513"/>
    </location>
</feature>
<dbReference type="InterPro" id="IPR011545">
    <property type="entry name" value="DEAD/DEAH_box_helicase_dom"/>
</dbReference>
<dbReference type="EMBL" id="SJSO01000010">
    <property type="protein sequence ID" value="TCD26319.1"/>
    <property type="molecule type" value="Genomic_DNA"/>
</dbReference>
<gene>
    <name evidence="6" type="ORF">EZ456_13550</name>
</gene>
<dbReference type="PANTHER" id="PTHR12131:SF1">
    <property type="entry name" value="ATP-DEPENDENT RNA HELICASE SUPV3L1, MITOCHONDRIAL-RELATED"/>
    <property type="match status" value="1"/>
</dbReference>
<keyword evidence="3 6" id="KW-0347">Helicase</keyword>
<dbReference type="InterPro" id="IPR027417">
    <property type="entry name" value="P-loop_NTPase"/>
</dbReference>